<dbReference type="PANTHER" id="PTHR33055:SF13">
    <property type="entry name" value="TRANSPOSASE"/>
    <property type="match status" value="1"/>
</dbReference>
<keyword evidence="5" id="KW-1185">Reference proteome</keyword>
<dbReference type="OrthoDB" id="384852at2"/>
<dbReference type="InterPro" id="IPR002525">
    <property type="entry name" value="Transp_IS110-like_N"/>
</dbReference>
<dbReference type="InterPro" id="IPR003346">
    <property type="entry name" value="Transposase_20"/>
</dbReference>
<dbReference type="NCBIfam" id="NF033542">
    <property type="entry name" value="transpos_IS110"/>
    <property type="match status" value="1"/>
</dbReference>
<dbReference type="EMBL" id="LR215048">
    <property type="protein sequence ID" value="VEU80419.1"/>
    <property type="molecule type" value="Genomic_DNA"/>
</dbReference>
<evidence type="ECO:0000259" key="2">
    <source>
        <dbReference type="Pfam" id="PF02371"/>
    </source>
</evidence>
<dbReference type="InterPro" id="IPR047650">
    <property type="entry name" value="Transpos_IS110"/>
</dbReference>
<dbReference type="Proteomes" id="UP000289841">
    <property type="component" value="Chromosome"/>
</dbReference>
<organism evidence="3 5">
    <name type="scientific">Haploplasma axanthum</name>
    <name type="common">Acholeplasma axanthum</name>
    <dbReference type="NCBI Taxonomy" id="29552"/>
    <lineage>
        <taxon>Bacteria</taxon>
        <taxon>Bacillati</taxon>
        <taxon>Mycoplasmatota</taxon>
        <taxon>Mollicutes</taxon>
        <taxon>Acholeplasmatales</taxon>
        <taxon>Acholeplasmataceae</taxon>
        <taxon>Haploplasma</taxon>
    </lineage>
</organism>
<dbReference type="EMBL" id="LR215048">
    <property type="protein sequence ID" value="VEU80015.1"/>
    <property type="molecule type" value="Genomic_DNA"/>
</dbReference>
<reference evidence="3 5" key="1">
    <citation type="submission" date="2019-01" db="EMBL/GenBank/DDBJ databases">
        <authorList>
            <consortium name="Pathogen Informatics"/>
        </authorList>
    </citation>
    <scope>NUCLEOTIDE SEQUENCE [LARGE SCALE GENOMIC DNA]</scope>
    <source>
        <strain evidence="3 5">NCTC10138</strain>
    </source>
</reference>
<evidence type="ECO:0000313" key="4">
    <source>
        <dbReference type="EMBL" id="VEU80419.1"/>
    </source>
</evidence>
<dbReference type="KEGG" id="aaxa:NCTC10138_00789"/>
<dbReference type="Pfam" id="PF02371">
    <property type="entry name" value="Transposase_20"/>
    <property type="match status" value="1"/>
</dbReference>
<gene>
    <name evidence="3" type="ORF">NCTC10138_00368</name>
    <name evidence="4" type="ORF">NCTC10138_00789</name>
</gene>
<dbReference type="KEGG" id="aaxa:NCTC10138_00368"/>
<proteinExistence type="predicted"/>
<evidence type="ECO:0000313" key="5">
    <source>
        <dbReference type="Proteomes" id="UP000289841"/>
    </source>
</evidence>
<sequence>MFHVGIDISKFKHDCFIATDAGVKINSFTFTNDYDGFQNLKNELSALSDPSLIKIGFESTGHYGINLKSFLSKLGYTYLEFNPQLTSQFSKATTLRRTKTDKIDAKLIASMLGQFDYKTLHSKFYHKNELKELVRQRDTYLQMRSKQLVRLTNVLDKSFPEFKGFFNNLMGKTPLYILKTYKNKEKISNLNMTHFDKLRKLSRGKFTYPKFSKLKSLAKESIGTSSKIYDLLITTIINHYSELVRIIEVLDTEIENLYFKTDSLIHTIPSISIIAAAAIYAEIGDITRFSNPGQLTAYAGLDVKISQSGTTERFGKIVKRGSSLLRKYLYMYAFYSLQYIPQINDYYHLKRNQGKHHKVILVNISRKLIRIIYHIETNKVSFDTNKLV</sequence>
<dbReference type="PANTHER" id="PTHR33055">
    <property type="entry name" value="TRANSPOSASE FOR INSERTION SEQUENCE ELEMENT IS1111A"/>
    <property type="match status" value="1"/>
</dbReference>
<feature type="domain" description="Transposase IS116/IS110/IS902 C-terminal" evidence="2">
    <location>
        <begin position="263"/>
        <end position="348"/>
    </location>
</feature>
<feature type="domain" description="Transposase IS110-like N-terminal" evidence="1">
    <location>
        <begin position="4"/>
        <end position="160"/>
    </location>
</feature>
<accession>A0A449BC51</accession>
<dbReference type="RefSeq" id="WP_129747431.1">
    <property type="nucleotide sequence ID" value="NZ_LR215048.1"/>
</dbReference>
<dbReference type="GO" id="GO:0006313">
    <property type="term" value="P:DNA transposition"/>
    <property type="evidence" value="ECO:0007669"/>
    <property type="project" value="InterPro"/>
</dbReference>
<dbReference type="GO" id="GO:0004803">
    <property type="term" value="F:transposase activity"/>
    <property type="evidence" value="ECO:0007669"/>
    <property type="project" value="InterPro"/>
</dbReference>
<evidence type="ECO:0000313" key="3">
    <source>
        <dbReference type="EMBL" id="VEU80015.1"/>
    </source>
</evidence>
<dbReference type="AlphaFoldDB" id="A0A449BC51"/>
<evidence type="ECO:0000259" key="1">
    <source>
        <dbReference type="Pfam" id="PF01548"/>
    </source>
</evidence>
<dbReference type="GO" id="GO:0003677">
    <property type="term" value="F:DNA binding"/>
    <property type="evidence" value="ECO:0007669"/>
    <property type="project" value="InterPro"/>
</dbReference>
<protein>
    <submittedName>
        <fullName evidence="3">Transposase IS116/IS110/IS902 family</fullName>
    </submittedName>
</protein>
<name>A0A449BC51_HAPAX</name>
<dbReference type="Pfam" id="PF01548">
    <property type="entry name" value="DEDD_Tnp_IS110"/>
    <property type="match status" value="1"/>
</dbReference>